<comment type="caution">
    <text evidence="1">The sequence shown here is derived from an EMBL/GenBank/DDBJ whole genome shotgun (WGS) entry which is preliminary data.</text>
</comment>
<accession>A0A8H7QJV7</accession>
<evidence type="ECO:0000313" key="2">
    <source>
        <dbReference type="Proteomes" id="UP000650833"/>
    </source>
</evidence>
<dbReference type="Proteomes" id="UP000650833">
    <property type="component" value="Unassembled WGS sequence"/>
</dbReference>
<proteinExistence type="predicted"/>
<dbReference type="AlphaFoldDB" id="A0A8H7QJV7"/>
<dbReference type="OrthoDB" id="2273311at2759"/>
<sequence>MVITFCSSISFNCSVALKDNKASQQTKQKGEAKDSLCQFNFLVVMMMAEFDPNRKSKSSFWIQLIDEFLWPGTTIQDIQAALTTLNFERISVKLFCPYAPTVILIIAISEFWKSHWRFVVDQIPFHPNIVVSATSAALKKRFSEDRLSDFQ</sequence>
<organism evidence="1 2">
    <name type="scientific">Mucor plumbeus</name>
    <dbReference type="NCBI Taxonomy" id="97098"/>
    <lineage>
        <taxon>Eukaryota</taxon>
        <taxon>Fungi</taxon>
        <taxon>Fungi incertae sedis</taxon>
        <taxon>Mucoromycota</taxon>
        <taxon>Mucoromycotina</taxon>
        <taxon>Mucoromycetes</taxon>
        <taxon>Mucorales</taxon>
        <taxon>Mucorineae</taxon>
        <taxon>Mucoraceae</taxon>
        <taxon>Mucor</taxon>
    </lineage>
</organism>
<reference evidence="1" key="1">
    <citation type="submission" date="2020-12" db="EMBL/GenBank/DDBJ databases">
        <title>Metabolic potential, ecology and presence of endohyphal bacteria is reflected in genomic diversity of Mucoromycotina.</title>
        <authorList>
            <person name="Muszewska A."/>
            <person name="Okrasinska A."/>
            <person name="Steczkiewicz K."/>
            <person name="Drgas O."/>
            <person name="Orlowska M."/>
            <person name="Perlinska-Lenart U."/>
            <person name="Aleksandrzak-Piekarczyk T."/>
            <person name="Szatraj K."/>
            <person name="Zielenkiewicz U."/>
            <person name="Pilsyk S."/>
            <person name="Malc E."/>
            <person name="Mieczkowski P."/>
            <person name="Kruszewska J.S."/>
            <person name="Biernat P."/>
            <person name="Pawlowska J."/>
        </authorList>
    </citation>
    <scope>NUCLEOTIDE SEQUENCE</scope>
    <source>
        <strain evidence="1">CBS 226.32</strain>
    </source>
</reference>
<keyword evidence="2" id="KW-1185">Reference proteome</keyword>
<protein>
    <submittedName>
        <fullName evidence="1">Uncharacterized protein</fullName>
    </submittedName>
</protein>
<gene>
    <name evidence="1" type="ORF">INT46_007124</name>
</gene>
<evidence type="ECO:0000313" key="1">
    <source>
        <dbReference type="EMBL" id="KAG2194012.1"/>
    </source>
</evidence>
<dbReference type="EMBL" id="JAEPRC010000615">
    <property type="protein sequence ID" value="KAG2194012.1"/>
    <property type="molecule type" value="Genomic_DNA"/>
</dbReference>
<name>A0A8H7QJV7_9FUNG</name>